<evidence type="ECO:0000313" key="2">
    <source>
        <dbReference type="EMBL" id="GLG03374.1"/>
    </source>
</evidence>
<reference evidence="3" key="3">
    <citation type="submission" date="2022-11" db="EMBL/GenBank/DDBJ databases">
        <title>Draft genome sequence of Sellimonas catena strain 18CBH55.</title>
        <authorList>
            <person name="Hisatomi A."/>
            <person name="Ohkuma M."/>
            <person name="Sakamoto M."/>
        </authorList>
    </citation>
    <scope>NUCLEOTIDE SEQUENCE</scope>
    <source>
        <strain evidence="3">18CBH55</strain>
    </source>
</reference>
<reference evidence="3 5" key="5">
    <citation type="journal article" date="2023" name="Int. J. Syst. Evol. Microbiol.">
        <title>Sellimonas catena sp. nov., isolated from human faeces.</title>
        <authorList>
            <person name="Hisatomi A."/>
            <person name="Ohkuma M."/>
            <person name="Sakamoto M."/>
        </authorList>
    </citation>
    <scope>NUCLEOTIDE SEQUENCE</scope>
    <source>
        <strain evidence="2 5">12EGH17</strain>
        <strain evidence="3">18CBH55</strain>
    </source>
</reference>
<reference evidence="3" key="4">
    <citation type="submission" date="2022-11" db="EMBL/GenBank/DDBJ databases">
        <title>Draft genome sequence of Sellimonas catena strain 18CBH55.</title>
        <authorList>
            <person name="Atsushi H."/>
            <person name="Moriya O."/>
            <person name="Mitsuo S."/>
        </authorList>
    </citation>
    <scope>NUCLEOTIDE SEQUENCE</scope>
    <source>
        <strain evidence="3">18CBH55</strain>
    </source>
</reference>
<dbReference type="Proteomes" id="UP001145145">
    <property type="component" value="Unassembled WGS sequence"/>
</dbReference>
<feature type="transmembrane region" description="Helical" evidence="1">
    <location>
        <begin position="15"/>
        <end position="33"/>
    </location>
</feature>
<evidence type="ECO:0000313" key="5">
    <source>
        <dbReference type="Proteomes" id="UP001145145"/>
    </source>
</evidence>
<keyword evidence="1" id="KW-0472">Membrane</keyword>
<dbReference type="Proteomes" id="UP001145094">
    <property type="component" value="Unassembled WGS sequence"/>
</dbReference>
<keyword evidence="1" id="KW-1133">Transmembrane helix</keyword>
<evidence type="ECO:0000313" key="4">
    <source>
        <dbReference type="Proteomes" id="UP001145094"/>
    </source>
</evidence>
<gene>
    <name evidence="2" type="ORF">Selli1_05480</name>
    <name evidence="3" type="ORF">Selli2_33910</name>
</gene>
<proteinExistence type="predicted"/>
<sequence>MKRRKKIRTIKTKKFWLSIIALVVIIGAMYVLMLPQGAARFAILRSGHPIAALTLSITTEGYPHELEDGQIGYVLVDAPYDREQGDVMDTWMVYRHGMIYVGEYDTR</sequence>
<keyword evidence="1" id="KW-0812">Transmembrane</keyword>
<dbReference type="EMBL" id="BSCH01000031">
    <property type="protein sequence ID" value="GLG91964.1"/>
    <property type="molecule type" value="Genomic_DNA"/>
</dbReference>
<evidence type="ECO:0000313" key="3">
    <source>
        <dbReference type="EMBL" id="GLG91964.1"/>
    </source>
</evidence>
<comment type="caution">
    <text evidence="3">The sequence shown here is derived from an EMBL/GenBank/DDBJ whole genome shotgun (WGS) entry which is preliminary data.</text>
</comment>
<evidence type="ECO:0000256" key="1">
    <source>
        <dbReference type="SAM" id="Phobius"/>
    </source>
</evidence>
<organism evidence="3 4">
    <name type="scientific">Sellimonas catena</name>
    <dbReference type="NCBI Taxonomy" id="2994035"/>
    <lineage>
        <taxon>Bacteria</taxon>
        <taxon>Bacillati</taxon>
        <taxon>Bacillota</taxon>
        <taxon>Clostridia</taxon>
        <taxon>Lachnospirales</taxon>
        <taxon>Lachnospiraceae</taxon>
        <taxon>Sellimonas</taxon>
    </lineage>
</organism>
<dbReference type="RefSeq" id="WP_087168808.1">
    <property type="nucleotide sequence ID" value="NZ_BSBO01000004.1"/>
</dbReference>
<reference evidence="2" key="1">
    <citation type="submission" date="2022-11" db="EMBL/GenBank/DDBJ databases">
        <title>Draft genome sequence of Sellimonas catena strain 12EGH17.</title>
        <authorList>
            <person name="Atsushi H."/>
            <person name="Moriya O."/>
            <person name="Mitsuo S."/>
        </authorList>
    </citation>
    <scope>NUCLEOTIDE SEQUENCE</scope>
    <source>
        <strain evidence="2">12EGH17</strain>
    </source>
</reference>
<accession>A0A9W6CIU1</accession>
<name>A0A9W6CIU1_9FIRM</name>
<keyword evidence="5" id="KW-1185">Reference proteome</keyword>
<dbReference type="EMBL" id="BSBO01000004">
    <property type="protein sequence ID" value="GLG03374.1"/>
    <property type="molecule type" value="Genomic_DNA"/>
</dbReference>
<reference evidence="2" key="2">
    <citation type="submission" date="2022-11" db="EMBL/GenBank/DDBJ databases">
        <title>Draft genome sequence of Sellimonas catena strain 12EGH17.</title>
        <authorList>
            <person name="Hisatomi A."/>
            <person name="Ohkuma M."/>
            <person name="Sakamoto M."/>
        </authorList>
    </citation>
    <scope>NUCLEOTIDE SEQUENCE</scope>
    <source>
        <strain evidence="2">12EGH17</strain>
    </source>
</reference>
<protein>
    <submittedName>
        <fullName evidence="3">Uncharacterized protein</fullName>
    </submittedName>
</protein>
<dbReference type="AlphaFoldDB" id="A0A9W6CIU1"/>